<name>A0A3G3MBI7_9CAUD</name>
<feature type="transmembrane region" description="Helical" evidence="1">
    <location>
        <begin position="55"/>
        <end position="80"/>
    </location>
</feature>
<evidence type="ECO:0000256" key="1">
    <source>
        <dbReference type="SAM" id="Phobius"/>
    </source>
</evidence>
<dbReference type="GeneID" id="65117278"/>
<protein>
    <recommendedName>
        <fullName evidence="4">DUF1360 domain-containing protein</fullName>
    </recommendedName>
</protein>
<keyword evidence="1" id="KW-1133">Transmembrane helix</keyword>
<gene>
    <name evidence="2" type="primary">9</name>
    <name evidence="2" type="ORF">SEA_TANGENT_9</name>
</gene>
<evidence type="ECO:0000313" key="3">
    <source>
        <dbReference type="Proteomes" id="UP000274336"/>
    </source>
</evidence>
<evidence type="ECO:0000313" key="2">
    <source>
        <dbReference type="EMBL" id="AYR03559.1"/>
    </source>
</evidence>
<dbReference type="EMBL" id="MH976519">
    <property type="protein sequence ID" value="AYR03559.1"/>
    <property type="molecule type" value="Genomic_DNA"/>
</dbReference>
<keyword evidence="1" id="KW-0812">Transmembrane</keyword>
<organism evidence="2 3">
    <name type="scientific">Gordonia phage Tangent</name>
    <dbReference type="NCBI Taxonomy" id="2483675"/>
    <lineage>
        <taxon>Viruses</taxon>
        <taxon>Duplodnaviria</taxon>
        <taxon>Heunggongvirae</taxon>
        <taxon>Uroviricota</taxon>
        <taxon>Caudoviricetes</taxon>
        <taxon>Stackebrandtviridae</taxon>
        <taxon>Schenleyvirinae</taxon>
        <taxon>Vividuovirus</taxon>
        <taxon>Vividuovirus tangent</taxon>
    </lineage>
</organism>
<keyword evidence="1" id="KW-0472">Membrane</keyword>
<dbReference type="RefSeq" id="YP_010099588.1">
    <property type="nucleotide sequence ID" value="NC_055779.1"/>
</dbReference>
<feature type="transmembrane region" description="Helical" evidence="1">
    <location>
        <begin position="17"/>
        <end position="34"/>
    </location>
</feature>
<dbReference type="Proteomes" id="UP000274336">
    <property type="component" value="Segment"/>
</dbReference>
<reference evidence="2 3" key="1">
    <citation type="submission" date="2018-09" db="EMBL/GenBank/DDBJ databases">
        <authorList>
            <person name="Pope W.H."/>
            <person name="Garlena R.A."/>
            <person name="Russell D.A."/>
            <person name="Jacobs-Sera D."/>
            <person name="Hatfull G.F."/>
        </authorList>
    </citation>
    <scope>NUCLEOTIDE SEQUENCE [LARGE SCALE GENOMIC DNA]</scope>
</reference>
<proteinExistence type="predicted"/>
<keyword evidence="3" id="KW-1185">Reference proteome</keyword>
<evidence type="ECO:0008006" key="4">
    <source>
        <dbReference type="Google" id="ProtNLM"/>
    </source>
</evidence>
<dbReference type="KEGG" id="vg:65117278"/>
<sequence length="112" mass="12836">MCCLRDTLSVMPHMDPLTLLLTILFVWRVTRLIIADAILDRPRNWIVLRYGPEQWFAYLITCAWCVSVWVAAAVFVASYWWADTAWWFIMVATGAASLVAGVGSRWLDPIDD</sequence>
<accession>A0A3G3MBI7</accession>
<feature type="transmembrane region" description="Helical" evidence="1">
    <location>
        <begin position="86"/>
        <end position="107"/>
    </location>
</feature>